<dbReference type="PANTHER" id="PTHR43022:SF1">
    <property type="entry name" value="PROTEIN SMF"/>
    <property type="match status" value="1"/>
</dbReference>
<dbReference type="OrthoDB" id="9785707at2"/>
<dbReference type="InterPro" id="IPR003488">
    <property type="entry name" value="DprA"/>
</dbReference>
<dbReference type="EMBL" id="UGHV01000001">
    <property type="protein sequence ID" value="STO96472.1"/>
    <property type="molecule type" value="Genomic_DNA"/>
</dbReference>
<dbReference type="Proteomes" id="UP000254841">
    <property type="component" value="Unassembled WGS sequence"/>
</dbReference>
<dbReference type="Gene3D" id="3.40.50.450">
    <property type="match status" value="1"/>
</dbReference>
<feature type="domain" description="Smf/DprA SLOG" evidence="2">
    <location>
        <begin position="14"/>
        <end position="211"/>
    </location>
</feature>
<comment type="similarity">
    <text evidence="1">Belongs to the DprA/Smf family.</text>
</comment>
<gene>
    <name evidence="3" type="primary">dprA</name>
    <name evidence="3" type="ORF">NCTC12410_00285</name>
</gene>
<proteinExistence type="inferred from homology"/>
<accession>A0A377J1V0</accession>
<dbReference type="PANTHER" id="PTHR43022">
    <property type="entry name" value="PROTEIN SMF"/>
    <property type="match status" value="1"/>
</dbReference>
<organism evidence="3 4">
    <name type="scientific">Helicobacter canis</name>
    <dbReference type="NCBI Taxonomy" id="29419"/>
    <lineage>
        <taxon>Bacteria</taxon>
        <taxon>Pseudomonadati</taxon>
        <taxon>Campylobacterota</taxon>
        <taxon>Epsilonproteobacteria</taxon>
        <taxon>Campylobacterales</taxon>
        <taxon>Helicobacteraceae</taxon>
        <taxon>Helicobacter</taxon>
    </lineage>
</organism>
<evidence type="ECO:0000259" key="2">
    <source>
        <dbReference type="Pfam" id="PF02481"/>
    </source>
</evidence>
<evidence type="ECO:0000313" key="3">
    <source>
        <dbReference type="EMBL" id="STO96472.1"/>
    </source>
</evidence>
<dbReference type="SUPFAM" id="SSF102405">
    <property type="entry name" value="MCP/YpsA-like"/>
    <property type="match status" value="1"/>
</dbReference>
<reference evidence="3 4" key="1">
    <citation type="submission" date="2018-06" db="EMBL/GenBank/DDBJ databases">
        <authorList>
            <consortium name="Pathogen Informatics"/>
            <person name="Doyle S."/>
        </authorList>
    </citation>
    <scope>NUCLEOTIDE SEQUENCE [LARGE SCALE GENOMIC DNA]</scope>
    <source>
        <strain evidence="3 4">NCTC12410</strain>
    </source>
</reference>
<dbReference type="GO" id="GO:0009294">
    <property type="term" value="P:DNA-mediated transformation"/>
    <property type="evidence" value="ECO:0007669"/>
    <property type="project" value="InterPro"/>
</dbReference>
<dbReference type="InterPro" id="IPR057666">
    <property type="entry name" value="DrpA_SLOG"/>
</dbReference>
<evidence type="ECO:0000256" key="1">
    <source>
        <dbReference type="ARBA" id="ARBA00006525"/>
    </source>
</evidence>
<protein>
    <submittedName>
        <fullName evidence="3">DNA processing protein</fullName>
    </submittedName>
</protein>
<name>A0A377J1V0_9HELI</name>
<dbReference type="AlphaFoldDB" id="A0A377J1V0"/>
<sequence>MPSPSSVSPYLIDIPRSLQILPDPPARLFALGDSALLDPRLKIAIIGTRKPNTYTQTYTTLLASSLANIGAIIVSGGALGTDIIAHSAALPKTICVLPTSLDRFYPASNAKMIQAIAEQGLVLSEYECNPTPQRYDFLHRNRLIVALSDIVIIPQADRYSGSLASANLCTKLDKPIFVLSHRIGESLGTQDLLAKKRASAITDIEAFTQALATRFGLKAQEAKERDRLLEFALSNPTFEEAFARFGEKVLEYELMGKITRENGRIIISGA</sequence>
<dbReference type="Pfam" id="PF02481">
    <property type="entry name" value="DNA_processg_A"/>
    <property type="match status" value="1"/>
</dbReference>
<evidence type="ECO:0000313" key="4">
    <source>
        <dbReference type="Proteomes" id="UP000254841"/>
    </source>
</evidence>
<dbReference type="RefSeq" id="WP_115010799.1">
    <property type="nucleotide sequence ID" value="NZ_UGHV01000001.1"/>
</dbReference>